<evidence type="ECO:0000313" key="1">
    <source>
        <dbReference type="EMBL" id="TSA79790.1"/>
    </source>
</evidence>
<organism evidence="1 2">
    <name type="scientific">Helicobacter mehlei</name>
    <dbReference type="NCBI Taxonomy" id="2316080"/>
    <lineage>
        <taxon>Bacteria</taxon>
        <taxon>Pseudomonadati</taxon>
        <taxon>Campylobacterota</taxon>
        <taxon>Epsilonproteobacteria</taxon>
        <taxon>Campylobacterales</taxon>
        <taxon>Helicobacteraceae</taxon>
        <taxon>Helicobacter</taxon>
    </lineage>
</organism>
<dbReference type="Pfam" id="PF05954">
    <property type="entry name" value="Phage_GPD"/>
    <property type="match status" value="1"/>
</dbReference>
<dbReference type="AlphaFoldDB" id="A0A553UHW8"/>
<keyword evidence="2" id="KW-1185">Reference proteome</keyword>
<proteinExistence type="predicted"/>
<reference evidence="1" key="1">
    <citation type="submission" date="2019-07" db="EMBL/GenBank/DDBJ databases">
        <title>Helicobacter labacensis sp. nov., Helicobacter mehlei sp. nov. and Helicobacter vulpis sp. nov., isolated from gastric mucosa of red fox (Vulpis vulpis).</title>
        <authorList>
            <person name="Kusar D."/>
            <person name="Gruntar I."/>
            <person name="Pate M."/>
            <person name="Zajc U."/>
            <person name="Ocepek M."/>
        </authorList>
    </citation>
    <scope>NUCLEOTIDE SEQUENCE [LARGE SCALE GENOMIC DNA]</scope>
    <source>
        <strain evidence="1">L8b</strain>
    </source>
</reference>
<accession>A0A553UHW8</accession>
<dbReference type="Gene3D" id="3.55.50.10">
    <property type="entry name" value="Baseplate protein-like domains"/>
    <property type="match status" value="1"/>
</dbReference>
<sequence>MQTYLAPQWRIKSKVGVVVESLDYTDYEKDNTDTLSLKLAPNSKMPQFGDRLDLFLGWDKLYFFGGFYVSAIKESYKHSFSIDATSINFNKELKEKKSRTFKNKSAADILRSIAREHGLKSKISFEHASSVWNALEQVDESDSALCMRLAKEYGCSYAIKNDTLIFIDRDIKQYKRPRYQINADSCMSLDIEYMVTKHFKSAEVVFTDKNGQEHTIIIGSGQQPKKRMSVHASTKQEALVIGKTRLKEANTAKTKGTLRALGQVLFAGGLLELKKGKSKEVHLITQVQHSLDKSGWVMNLSFESAIKGK</sequence>
<reference evidence="1" key="2">
    <citation type="submission" date="2019-07" db="EMBL/GenBank/DDBJ databases">
        <authorList>
            <person name="Papic B."/>
        </authorList>
    </citation>
    <scope>NUCLEOTIDE SEQUENCE [LARGE SCALE GENOMIC DNA]</scope>
    <source>
        <strain evidence="1">L8b</strain>
    </source>
</reference>
<dbReference type="SUPFAM" id="SSF69279">
    <property type="entry name" value="Phage tail proteins"/>
    <property type="match status" value="1"/>
</dbReference>
<comment type="caution">
    <text evidence="1">The sequence shown here is derived from an EMBL/GenBank/DDBJ whole genome shotgun (WGS) entry which is preliminary data.</text>
</comment>
<evidence type="ECO:0000313" key="2">
    <source>
        <dbReference type="Proteomes" id="UP000319322"/>
    </source>
</evidence>
<dbReference type="OrthoDB" id="5319172at2"/>
<name>A0A553UHW8_9HELI</name>
<dbReference type="Proteomes" id="UP000319322">
    <property type="component" value="Unassembled WGS sequence"/>
</dbReference>
<gene>
    <name evidence="1" type="ORF">FNE76_07825</name>
</gene>
<protein>
    <submittedName>
        <fullName evidence="1">Phage late control D family protein</fullName>
    </submittedName>
</protein>
<dbReference type="RefSeq" id="WP_120948806.1">
    <property type="nucleotide sequence ID" value="NZ_QXQP01000037.1"/>
</dbReference>
<dbReference type="EMBL" id="VKGC01000035">
    <property type="protein sequence ID" value="TSA79790.1"/>
    <property type="molecule type" value="Genomic_DNA"/>
</dbReference>